<dbReference type="EMBL" id="QXGF01000521">
    <property type="protein sequence ID" value="KAE8938971.1"/>
    <property type="molecule type" value="Genomic_DNA"/>
</dbReference>
<dbReference type="EMBL" id="QXGE01000390">
    <property type="protein sequence ID" value="KAE9313844.1"/>
    <property type="molecule type" value="Genomic_DNA"/>
</dbReference>
<organism evidence="3 14">
    <name type="scientific">Phytophthora fragariae</name>
    <dbReference type="NCBI Taxonomy" id="53985"/>
    <lineage>
        <taxon>Eukaryota</taxon>
        <taxon>Sar</taxon>
        <taxon>Stramenopiles</taxon>
        <taxon>Oomycota</taxon>
        <taxon>Peronosporomycetes</taxon>
        <taxon>Peronosporales</taxon>
        <taxon>Peronosporaceae</taxon>
        <taxon>Phytophthora</taxon>
    </lineage>
</organism>
<evidence type="ECO:0000313" key="15">
    <source>
        <dbReference type="Proteomes" id="UP000460718"/>
    </source>
</evidence>
<dbReference type="EMBL" id="QXFZ01000485">
    <property type="protein sequence ID" value="KAE9114559.1"/>
    <property type="molecule type" value="Genomic_DNA"/>
</dbReference>
<accession>A0A6A3SD08</accession>
<dbReference type="EMBL" id="QXGB01000482">
    <property type="protein sequence ID" value="KAE9213313.1"/>
    <property type="molecule type" value="Genomic_DNA"/>
</dbReference>
<dbReference type="EMBL" id="QXGA01000453">
    <property type="protein sequence ID" value="KAE9145714.1"/>
    <property type="molecule type" value="Genomic_DNA"/>
</dbReference>
<dbReference type="InterPro" id="IPR038765">
    <property type="entry name" value="Papain-like_cys_pep_sf"/>
</dbReference>
<evidence type="ECO:0000313" key="11">
    <source>
        <dbReference type="Proteomes" id="UP000437068"/>
    </source>
</evidence>
<evidence type="ECO:0000313" key="10">
    <source>
        <dbReference type="Proteomes" id="UP000433483"/>
    </source>
</evidence>
<dbReference type="EMBL" id="QXGD01000509">
    <property type="protein sequence ID" value="KAE9236428.1"/>
    <property type="molecule type" value="Genomic_DNA"/>
</dbReference>
<sequence length="500" mass="56649">MPKLYPTKAVLPAKKKRYPVKAVVRVTTATKVASKGGILEVLRIPKKPKVRHTTRTKLKQTKMPKGAKPQKLAAIVLPDKNVPSLSRVLEWANNTIDRNHLSEILANYPTIMDDDFMNSRVARSKRDHVYADNYDYNFVIPKNLVLKLDAVVKAEKKKRSMSNYFNQTADDNHPERTTEEIIAYFPGGTPQFTSAAVYRMNEFYNVVRKLDAWKEDVDWLMSTKWDEMTVNPELFDVETDSDELTDDTTGAKHAALANEVLKQLEGASLSSIFRLESGEGTVKLDKMVGMLARKEMLSDTIIDFAIRCICDALGDCYALDTYAATFRCPDPPQTRISSMHYVVSPVHLSNIRWGVIIVSITYQTEPPAITPYFYEPLCDSRYRATMEDTYEETVAPFLLCWHEKTMTGVEYPVVENGVWLDAPRQPDGTSCGVMVIAQVYCMLKDNFRFTNTTVSDDDVAIMRLRIMWMILMQPEVSTVANQVAKTVDATDLELMATVTL</sequence>
<evidence type="ECO:0000313" key="6">
    <source>
        <dbReference type="EMBL" id="KAE9213313.1"/>
    </source>
</evidence>
<dbReference type="OrthoDB" id="94677at2759"/>
<dbReference type="Proteomes" id="UP000440367">
    <property type="component" value="Unassembled WGS sequence"/>
</dbReference>
<evidence type="ECO:0000313" key="16">
    <source>
        <dbReference type="Proteomes" id="UP000488956"/>
    </source>
</evidence>
<evidence type="ECO:0000313" key="5">
    <source>
        <dbReference type="EMBL" id="KAE9145714.1"/>
    </source>
</evidence>
<reference evidence="9 10" key="1">
    <citation type="submission" date="2018-08" db="EMBL/GenBank/DDBJ databases">
        <title>Genomic investigation of the strawberry pathogen Phytophthora fragariae indicates pathogenicity is determined by transcriptional variation in three key races.</title>
        <authorList>
            <person name="Adams T.M."/>
            <person name="Armitage A.D."/>
            <person name="Sobczyk M.K."/>
            <person name="Bates H.J."/>
            <person name="Dunwell J.M."/>
            <person name="Nellist C.F."/>
            <person name="Harrison R.J."/>
        </authorList>
    </citation>
    <scope>NUCLEOTIDE SEQUENCE [LARGE SCALE GENOMIC DNA]</scope>
    <source>
        <strain evidence="8 11">A4</strain>
        <strain evidence="7 12">BC-1</strain>
        <strain evidence="6 10">NOV-27</strain>
        <strain evidence="5 13">NOV-5</strain>
        <strain evidence="3 14">NOV-71</strain>
        <strain evidence="1 9">NOV-9</strain>
        <strain evidence="4 16">ONT-3</strain>
        <strain evidence="2 15">SCRP245</strain>
    </source>
</reference>
<evidence type="ECO:0008006" key="17">
    <source>
        <dbReference type="Google" id="ProtNLM"/>
    </source>
</evidence>
<evidence type="ECO:0000313" key="14">
    <source>
        <dbReference type="Proteomes" id="UP000441208"/>
    </source>
</evidence>
<evidence type="ECO:0000313" key="8">
    <source>
        <dbReference type="EMBL" id="KAE9313844.1"/>
    </source>
</evidence>
<evidence type="ECO:0000313" key="4">
    <source>
        <dbReference type="EMBL" id="KAE9114750.1"/>
    </source>
</evidence>
<dbReference type="Gene3D" id="3.40.395.10">
    <property type="entry name" value="Adenoviral Proteinase, Chain A"/>
    <property type="match status" value="1"/>
</dbReference>
<dbReference type="Proteomes" id="UP000440732">
    <property type="component" value="Unassembled WGS sequence"/>
</dbReference>
<evidence type="ECO:0000313" key="13">
    <source>
        <dbReference type="Proteomes" id="UP000440732"/>
    </source>
</evidence>
<dbReference type="Proteomes" id="UP000437068">
    <property type="component" value="Unassembled WGS sequence"/>
</dbReference>
<proteinExistence type="predicted"/>
<name>A0A6A3SD08_9STRA</name>
<comment type="caution">
    <text evidence="3">The sequence shown here is derived from an EMBL/GenBank/DDBJ whole genome shotgun (WGS) entry which is preliminary data.</text>
</comment>
<protein>
    <recommendedName>
        <fullName evidence="17">Ubiquitin-like protease family profile domain-containing protein</fullName>
    </recommendedName>
</protein>
<dbReference type="EMBL" id="QXFX01000463">
    <property type="protein sequence ID" value="KAE9114750.1"/>
    <property type="molecule type" value="Genomic_DNA"/>
</dbReference>
<dbReference type="Proteomes" id="UP000488956">
    <property type="component" value="Unassembled WGS sequence"/>
</dbReference>
<dbReference type="Proteomes" id="UP000433483">
    <property type="component" value="Unassembled WGS sequence"/>
</dbReference>
<dbReference type="SUPFAM" id="SSF54001">
    <property type="entry name" value="Cysteine proteinases"/>
    <property type="match status" value="1"/>
</dbReference>
<dbReference type="EMBL" id="QXFW01000437">
    <property type="protein sequence ID" value="KAE9012252.1"/>
    <property type="molecule type" value="Genomic_DNA"/>
</dbReference>
<dbReference type="Proteomes" id="UP000429523">
    <property type="component" value="Unassembled WGS sequence"/>
</dbReference>
<dbReference type="Proteomes" id="UP000441208">
    <property type="component" value="Unassembled WGS sequence"/>
</dbReference>
<evidence type="ECO:0000313" key="9">
    <source>
        <dbReference type="Proteomes" id="UP000429523"/>
    </source>
</evidence>
<evidence type="ECO:0000313" key="12">
    <source>
        <dbReference type="Proteomes" id="UP000440367"/>
    </source>
</evidence>
<gene>
    <name evidence="8" type="ORF">PF001_g8560</name>
    <name evidence="7" type="ORF">PF002_g11236</name>
    <name evidence="6" type="ORF">PF005_g10249</name>
    <name evidence="5" type="ORF">PF006_g9470</name>
    <name evidence="3" type="ORF">PF007_g10330</name>
    <name evidence="1" type="ORF">PF009_g11175</name>
    <name evidence="4" type="ORF">PF010_g9599</name>
    <name evidence="2" type="ORF">PF011_g9009</name>
</gene>
<dbReference type="Proteomes" id="UP000460718">
    <property type="component" value="Unassembled WGS sequence"/>
</dbReference>
<evidence type="ECO:0000313" key="7">
    <source>
        <dbReference type="EMBL" id="KAE9236428.1"/>
    </source>
</evidence>
<evidence type="ECO:0000313" key="2">
    <source>
        <dbReference type="EMBL" id="KAE9012252.1"/>
    </source>
</evidence>
<dbReference type="AlphaFoldDB" id="A0A6A3SD08"/>
<evidence type="ECO:0000313" key="1">
    <source>
        <dbReference type="EMBL" id="KAE8938971.1"/>
    </source>
</evidence>
<keyword evidence="10" id="KW-1185">Reference proteome</keyword>
<evidence type="ECO:0000313" key="3">
    <source>
        <dbReference type="EMBL" id="KAE9114559.1"/>
    </source>
</evidence>